<sequence length="60" mass="6580">MWELRERGEVLSVQTRAKPAEAARAGFAEGAIAAELAVLHRRSFELRAPVVRCPTGFSRG</sequence>
<reference evidence="1 2" key="1">
    <citation type="journal article" date="2018" name="Int. J. Syst. Evol. Microbiol.">
        <title>Mesosutterella multiformis gen. nov., sp. nov., a member of the family Sutterellaceae and Sutterella megalosphaeroides sp. nov., isolated from human faeces.</title>
        <authorList>
            <person name="Sakamoto M."/>
            <person name="Ikeyama N."/>
            <person name="Kunihiro T."/>
            <person name="Iino T."/>
            <person name="Yuki M."/>
            <person name="Ohkuma M."/>
        </authorList>
    </citation>
    <scope>NUCLEOTIDE SEQUENCE [LARGE SCALE GENOMIC DNA]</scope>
    <source>
        <strain evidence="1 2">4NBBH2</strain>
    </source>
</reference>
<protein>
    <submittedName>
        <fullName evidence="1">Uncharacterized protein</fullName>
    </submittedName>
</protein>
<proteinExistence type="predicted"/>
<dbReference type="Proteomes" id="UP000266091">
    <property type="component" value="Unassembled WGS sequence"/>
</dbReference>
<dbReference type="EMBL" id="BGZJ01000002">
    <property type="protein sequence ID" value="GBO94438.1"/>
    <property type="molecule type" value="Genomic_DNA"/>
</dbReference>
<keyword evidence="2" id="KW-1185">Reference proteome</keyword>
<comment type="caution">
    <text evidence="1">The sequence shown here is derived from an EMBL/GenBank/DDBJ whole genome shotgun (WGS) entry which is preliminary data.</text>
</comment>
<name>A0A388SDR1_9BURK</name>
<accession>A0A388SDR1</accession>
<organism evidence="1 2">
    <name type="scientific">Mesosutterella multiformis</name>
    <dbReference type="NCBI Taxonomy" id="2259133"/>
    <lineage>
        <taxon>Bacteria</taxon>
        <taxon>Pseudomonadati</taxon>
        <taxon>Pseudomonadota</taxon>
        <taxon>Betaproteobacteria</taxon>
        <taxon>Burkholderiales</taxon>
        <taxon>Sutterellaceae</taxon>
        <taxon>Mesosutterella</taxon>
    </lineage>
</organism>
<evidence type="ECO:0000313" key="1">
    <source>
        <dbReference type="EMBL" id="GBO94438.1"/>
    </source>
</evidence>
<gene>
    <name evidence="1" type="ORF">MESMUL_17920</name>
</gene>
<dbReference type="AlphaFoldDB" id="A0A388SDR1"/>
<evidence type="ECO:0000313" key="2">
    <source>
        <dbReference type="Proteomes" id="UP000266091"/>
    </source>
</evidence>